<dbReference type="Proteomes" id="UP000053699">
    <property type="component" value="Unassembled WGS sequence"/>
</dbReference>
<comment type="caution">
    <text evidence="2">The sequence shown here is derived from an EMBL/GenBank/DDBJ whole genome shotgun (WGS) entry which is preliminary data.</text>
</comment>
<gene>
    <name evidence="2" type="ORF">MLPM_0659</name>
</gene>
<evidence type="ECO:0000313" key="3">
    <source>
        <dbReference type="Proteomes" id="UP000053699"/>
    </source>
</evidence>
<accession>A0A0F4ESJ6</accession>
<dbReference type="AlphaFoldDB" id="A0A0F4ESJ6"/>
<feature type="region of interest" description="Disordered" evidence="1">
    <location>
        <begin position="28"/>
        <end position="47"/>
    </location>
</feature>
<dbReference type="PATRIC" id="fig|480418.6.peg.5970"/>
<proteinExistence type="predicted"/>
<evidence type="ECO:0000313" key="2">
    <source>
        <dbReference type="EMBL" id="KJX75577.1"/>
    </source>
</evidence>
<organism evidence="2 3">
    <name type="scientific">Mycobacterium lepromatosis</name>
    <dbReference type="NCBI Taxonomy" id="480418"/>
    <lineage>
        <taxon>Bacteria</taxon>
        <taxon>Bacillati</taxon>
        <taxon>Actinomycetota</taxon>
        <taxon>Actinomycetes</taxon>
        <taxon>Mycobacteriales</taxon>
        <taxon>Mycobacteriaceae</taxon>
        <taxon>Mycobacterium</taxon>
    </lineage>
</organism>
<protein>
    <submittedName>
        <fullName evidence="2">Uncharacterized protein</fullName>
    </submittedName>
</protein>
<sequence length="109" mass="12337">MVDAEVHHTPQHRESPNVLAQWPRKTLEPGSWMAPKPIQTKKQPSATFHTGQGAVSLQQFYPLVVRKNKDWLRRALVRASSSGFRLKQPRLFGLSLTTEVACGRHEQLG</sequence>
<keyword evidence="3" id="KW-1185">Reference proteome</keyword>
<dbReference type="EMBL" id="JRPY01000031">
    <property type="protein sequence ID" value="KJX75577.1"/>
    <property type="molecule type" value="Genomic_DNA"/>
</dbReference>
<evidence type="ECO:0000256" key="1">
    <source>
        <dbReference type="SAM" id="MobiDB-lite"/>
    </source>
</evidence>
<name>A0A0F4ESJ6_9MYCO</name>
<reference evidence="2 3" key="1">
    <citation type="journal article" date="2015" name="Proc. Natl. Acad. Sci. U.S.A.">
        <title>Insight into the evolution and origin of leprosy bacilli from the genome sequence of Mycobacterium lepromatosis.</title>
        <authorList>
            <person name="Singh P."/>
            <person name="Benjak A."/>
            <person name="Schuenemann V.J."/>
            <person name="Herbig A."/>
            <person name="Avanzi C."/>
            <person name="Busso P."/>
            <person name="Nieselt K."/>
            <person name="Krause J."/>
            <person name="Vera-Cabrera L."/>
            <person name="Cole S.T."/>
        </authorList>
    </citation>
    <scope>NUCLEOTIDE SEQUENCE [LARGE SCALE GENOMIC DNA]</scope>
    <source>
        <strain evidence="2 3">Mx1-22A</strain>
    </source>
</reference>